<proteinExistence type="predicted"/>
<keyword evidence="1" id="KW-0732">Signal</keyword>
<comment type="caution">
    <text evidence="2">The sequence shown here is derived from an EMBL/GenBank/DDBJ whole genome shotgun (WGS) entry which is preliminary data.</text>
</comment>
<sequence length="83" mass="9191">RERFRQRRRLPSSLISVLLLLLHRSLTLSWLLGEGSQSGVDLLLLVPYRGRGSESHRSLVLMESFGCGGGLCFALRCHGVNGV</sequence>
<protein>
    <submittedName>
        <fullName evidence="2">Uncharacterized protein</fullName>
    </submittedName>
</protein>
<keyword evidence="3" id="KW-1185">Reference proteome</keyword>
<evidence type="ECO:0000256" key="1">
    <source>
        <dbReference type="SAM" id="SignalP"/>
    </source>
</evidence>
<gene>
    <name evidence="2" type="primary">A07p050150.1_BraROA</name>
    <name evidence="2" type="ORF">IGI04_029034</name>
</gene>
<dbReference type="EMBL" id="JADBGQ010000009">
    <property type="protein sequence ID" value="KAG5381192.1"/>
    <property type="molecule type" value="Genomic_DNA"/>
</dbReference>
<evidence type="ECO:0000313" key="2">
    <source>
        <dbReference type="EMBL" id="KAG5381192.1"/>
    </source>
</evidence>
<feature type="chain" id="PRO_5047247013" evidence="1">
    <location>
        <begin position="30"/>
        <end position="83"/>
    </location>
</feature>
<evidence type="ECO:0000313" key="3">
    <source>
        <dbReference type="Proteomes" id="UP000823674"/>
    </source>
</evidence>
<name>A0ABQ7L4L3_BRACM</name>
<reference evidence="2 3" key="1">
    <citation type="submission" date="2021-03" db="EMBL/GenBank/DDBJ databases">
        <authorList>
            <person name="King G.J."/>
            <person name="Bancroft I."/>
            <person name="Baten A."/>
            <person name="Bloomfield J."/>
            <person name="Borpatragohain P."/>
            <person name="He Z."/>
            <person name="Irish N."/>
            <person name="Irwin J."/>
            <person name="Liu K."/>
            <person name="Mauleon R.P."/>
            <person name="Moore J."/>
            <person name="Morris R."/>
            <person name="Ostergaard L."/>
            <person name="Wang B."/>
            <person name="Wells R."/>
        </authorList>
    </citation>
    <scope>NUCLEOTIDE SEQUENCE [LARGE SCALE GENOMIC DNA]</scope>
    <source>
        <strain evidence="2">R-o-18</strain>
        <tissue evidence="2">Leaf</tissue>
    </source>
</reference>
<dbReference type="Proteomes" id="UP000823674">
    <property type="component" value="Chromosome A07"/>
</dbReference>
<accession>A0ABQ7L4L3</accession>
<organism evidence="2 3">
    <name type="scientific">Brassica rapa subsp. trilocularis</name>
    <dbReference type="NCBI Taxonomy" id="1813537"/>
    <lineage>
        <taxon>Eukaryota</taxon>
        <taxon>Viridiplantae</taxon>
        <taxon>Streptophyta</taxon>
        <taxon>Embryophyta</taxon>
        <taxon>Tracheophyta</taxon>
        <taxon>Spermatophyta</taxon>
        <taxon>Magnoliopsida</taxon>
        <taxon>eudicotyledons</taxon>
        <taxon>Gunneridae</taxon>
        <taxon>Pentapetalae</taxon>
        <taxon>rosids</taxon>
        <taxon>malvids</taxon>
        <taxon>Brassicales</taxon>
        <taxon>Brassicaceae</taxon>
        <taxon>Brassiceae</taxon>
        <taxon>Brassica</taxon>
    </lineage>
</organism>
<feature type="non-terminal residue" evidence="2">
    <location>
        <position position="1"/>
    </location>
</feature>
<feature type="signal peptide" evidence="1">
    <location>
        <begin position="1"/>
        <end position="29"/>
    </location>
</feature>